<dbReference type="Pfam" id="PF01381">
    <property type="entry name" value="HTH_3"/>
    <property type="match status" value="1"/>
</dbReference>
<dbReference type="Gene3D" id="1.10.260.40">
    <property type="entry name" value="lambda repressor-like DNA-binding domains"/>
    <property type="match status" value="1"/>
</dbReference>
<dbReference type="SMART" id="SM00530">
    <property type="entry name" value="HTH_XRE"/>
    <property type="match status" value="1"/>
</dbReference>
<dbReference type="PROSITE" id="PS50943">
    <property type="entry name" value="HTH_CROC1"/>
    <property type="match status" value="1"/>
</dbReference>
<accession>A0ABZ1FDV8</accession>
<reference evidence="3 4" key="1">
    <citation type="submission" date="2022-10" db="EMBL/GenBank/DDBJ databases">
        <title>The complete genomes of actinobacterial strains from the NBC collection.</title>
        <authorList>
            <person name="Joergensen T.S."/>
            <person name="Alvarez Arevalo M."/>
            <person name="Sterndorff E.B."/>
            <person name="Faurdal D."/>
            <person name="Vuksanovic O."/>
            <person name="Mourched A.-S."/>
            <person name="Charusanti P."/>
            <person name="Shaw S."/>
            <person name="Blin K."/>
            <person name="Weber T."/>
        </authorList>
    </citation>
    <scope>NUCLEOTIDE SEQUENCE [LARGE SCALE GENOMIC DNA]</scope>
    <source>
        <strain evidence="3 4">NBC 01774</strain>
    </source>
</reference>
<dbReference type="SUPFAM" id="SSF47413">
    <property type="entry name" value="lambda repressor-like DNA-binding domains"/>
    <property type="match status" value="1"/>
</dbReference>
<sequence>MPPRSLEIGPAGKAAARAIVRARTARGYSQRQLAARVTALGQTMTATALSRIERTVRSCDIDDFVAIATALGAAPHTLLASSSRDRAMRSGRKHSRRSPVGQTGDAPHH</sequence>
<dbReference type="CDD" id="cd00093">
    <property type="entry name" value="HTH_XRE"/>
    <property type="match status" value="1"/>
</dbReference>
<gene>
    <name evidence="3" type="ORF">OG863_10400</name>
</gene>
<protein>
    <submittedName>
        <fullName evidence="3">Helix-turn-helix domain-containing protein</fullName>
    </submittedName>
</protein>
<dbReference type="RefSeq" id="WP_326617788.1">
    <property type="nucleotide sequence ID" value="NZ_CP108347.1"/>
</dbReference>
<organism evidence="3 4">
    <name type="scientific">Streptomyces decoyicus</name>
    <dbReference type="NCBI Taxonomy" id="249567"/>
    <lineage>
        <taxon>Bacteria</taxon>
        <taxon>Bacillati</taxon>
        <taxon>Actinomycetota</taxon>
        <taxon>Actinomycetes</taxon>
        <taxon>Kitasatosporales</taxon>
        <taxon>Streptomycetaceae</taxon>
        <taxon>Streptomyces</taxon>
    </lineage>
</organism>
<dbReference type="EMBL" id="CP109106">
    <property type="protein sequence ID" value="WSB68336.1"/>
    <property type="molecule type" value="Genomic_DNA"/>
</dbReference>
<evidence type="ECO:0000313" key="3">
    <source>
        <dbReference type="EMBL" id="WSB68336.1"/>
    </source>
</evidence>
<dbReference type="InterPro" id="IPR001387">
    <property type="entry name" value="Cro/C1-type_HTH"/>
</dbReference>
<feature type="region of interest" description="Disordered" evidence="1">
    <location>
        <begin position="78"/>
        <end position="109"/>
    </location>
</feature>
<proteinExistence type="predicted"/>
<feature type="domain" description="HTH cro/C1-type" evidence="2">
    <location>
        <begin position="19"/>
        <end position="78"/>
    </location>
</feature>
<name>A0ABZ1FDV8_9ACTN</name>
<evidence type="ECO:0000259" key="2">
    <source>
        <dbReference type="PROSITE" id="PS50943"/>
    </source>
</evidence>
<dbReference type="GeneID" id="97313326"/>
<keyword evidence="4" id="KW-1185">Reference proteome</keyword>
<dbReference type="Proteomes" id="UP001344251">
    <property type="component" value="Chromosome"/>
</dbReference>
<evidence type="ECO:0000256" key="1">
    <source>
        <dbReference type="SAM" id="MobiDB-lite"/>
    </source>
</evidence>
<evidence type="ECO:0000313" key="4">
    <source>
        <dbReference type="Proteomes" id="UP001344251"/>
    </source>
</evidence>
<dbReference type="InterPro" id="IPR010982">
    <property type="entry name" value="Lambda_DNA-bd_dom_sf"/>
</dbReference>